<sequence>MDKVFRKKLGIFVIPYLDDIIIYFKSIEDHKDYLKLVVNRLKSAGVRLNKKKCHFFKTKIKVLENIVTEGCIKPDPEKVKAIREYPAPNTIKELRSFLGTVSYCRRFIVDYALIVAPLNNLLKGKTRRSTKRIS</sequence>
<organism evidence="2 3">
    <name type="scientific">Vairimorpha ceranae</name>
    <dbReference type="NCBI Taxonomy" id="40302"/>
    <lineage>
        <taxon>Eukaryota</taxon>
        <taxon>Fungi</taxon>
        <taxon>Fungi incertae sedis</taxon>
        <taxon>Microsporidia</taxon>
        <taxon>Nosematidae</taxon>
        <taxon>Vairimorpha</taxon>
    </lineage>
</organism>
<dbReference type="InterPro" id="IPR051320">
    <property type="entry name" value="Viral_Replic_Matur_Polypro"/>
</dbReference>
<gene>
    <name evidence="2" type="ORF">AAJ76_2190002354</name>
</gene>
<evidence type="ECO:0000259" key="1">
    <source>
        <dbReference type="PROSITE" id="PS50878"/>
    </source>
</evidence>
<dbReference type="InterPro" id="IPR043502">
    <property type="entry name" value="DNA/RNA_pol_sf"/>
</dbReference>
<proteinExistence type="predicted"/>
<dbReference type="PANTHER" id="PTHR33064">
    <property type="entry name" value="POL PROTEIN"/>
    <property type="match status" value="1"/>
</dbReference>
<reference evidence="2 3" key="1">
    <citation type="journal article" date="2015" name="Environ. Microbiol.">
        <title>Genome analyses suggest the presence of polyploidy and recent human-driven expansions in eight global populations of the honeybee pathogen Nosema ceranae.</title>
        <authorList>
            <person name="Pelin A."/>
            <person name="Selman M."/>
            <person name="Aris-Brosou S."/>
            <person name="Farinelli L."/>
            <person name="Corradi N."/>
        </authorList>
    </citation>
    <scope>NUCLEOTIDE SEQUENCE [LARGE SCALE GENOMIC DNA]</scope>
    <source>
        <strain evidence="2 3">PA08 1199</strain>
    </source>
</reference>
<dbReference type="VEuPathDB" id="MicrosporidiaDB:NCER_101584"/>
<dbReference type="Gene3D" id="3.30.70.270">
    <property type="match status" value="2"/>
</dbReference>
<dbReference type="VEuPathDB" id="MicrosporidiaDB:AAJ76_2190002354"/>
<name>A0A0F9WL41_9MICR</name>
<keyword evidence="3" id="KW-1185">Reference proteome</keyword>
<dbReference type="SUPFAM" id="SSF56672">
    <property type="entry name" value="DNA/RNA polymerases"/>
    <property type="match status" value="1"/>
</dbReference>
<dbReference type="RefSeq" id="XP_024329560.1">
    <property type="nucleotide sequence ID" value="XM_024474611.1"/>
</dbReference>
<dbReference type="Proteomes" id="UP000034350">
    <property type="component" value="Unassembled WGS sequence"/>
</dbReference>
<dbReference type="AlphaFoldDB" id="A0A0F9WL41"/>
<dbReference type="PANTHER" id="PTHR33064:SF37">
    <property type="entry name" value="RIBONUCLEASE H"/>
    <property type="match status" value="1"/>
</dbReference>
<dbReference type="InterPro" id="IPR000477">
    <property type="entry name" value="RT_dom"/>
</dbReference>
<feature type="domain" description="Reverse transcriptase" evidence="1">
    <location>
        <begin position="1"/>
        <end position="102"/>
    </location>
</feature>
<protein>
    <submittedName>
        <fullName evidence="2">Gag-pol fusion protein</fullName>
    </submittedName>
</protein>
<dbReference type="InterPro" id="IPR043128">
    <property type="entry name" value="Rev_trsase/Diguanyl_cyclase"/>
</dbReference>
<evidence type="ECO:0000313" key="2">
    <source>
        <dbReference type="EMBL" id="KKO73818.1"/>
    </source>
</evidence>
<dbReference type="GeneID" id="36319536"/>
<dbReference type="Pfam" id="PF00078">
    <property type="entry name" value="RVT_1"/>
    <property type="match status" value="1"/>
</dbReference>
<dbReference type="VEuPathDB" id="MicrosporidiaDB:G9O61_00g009670"/>
<dbReference type="PROSITE" id="PS50878">
    <property type="entry name" value="RT_POL"/>
    <property type="match status" value="1"/>
</dbReference>
<accession>A0A0F9WL41</accession>
<evidence type="ECO:0000313" key="3">
    <source>
        <dbReference type="Proteomes" id="UP000034350"/>
    </source>
</evidence>
<comment type="caution">
    <text evidence="2">The sequence shown here is derived from an EMBL/GenBank/DDBJ whole genome shotgun (WGS) entry which is preliminary data.</text>
</comment>
<dbReference type="OrthoDB" id="2195277at2759"/>
<dbReference type="EMBL" id="JPQZ01000219">
    <property type="protein sequence ID" value="KKO73818.1"/>
    <property type="molecule type" value="Genomic_DNA"/>
</dbReference>